<dbReference type="STRING" id="1382522.W6MNI9"/>
<dbReference type="Proteomes" id="UP000019384">
    <property type="component" value="Unassembled WGS sequence"/>
</dbReference>
<keyword evidence="3" id="KW-1185">Reference proteome</keyword>
<dbReference type="PANTHER" id="PTHR33840:SF2">
    <property type="entry name" value="TLE1 PHOSPHOLIPASE DOMAIN-CONTAINING PROTEIN"/>
    <property type="match status" value="1"/>
</dbReference>
<protein>
    <recommendedName>
        <fullName evidence="1">T6SS Phospholipase effector Tle1-like catalytic domain-containing protein</fullName>
    </recommendedName>
</protein>
<evidence type="ECO:0000259" key="1">
    <source>
        <dbReference type="Pfam" id="PF09994"/>
    </source>
</evidence>
<evidence type="ECO:0000313" key="2">
    <source>
        <dbReference type="EMBL" id="CDK26607.1"/>
    </source>
</evidence>
<accession>W6MNI9</accession>
<name>W6MNI9_9ASCO</name>
<dbReference type="InterPro" id="IPR029058">
    <property type="entry name" value="AB_hydrolase_fold"/>
</dbReference>
<dbReference type="Pfam" id="PF09994">
    <property type="entry name" value="T6SS_Tle1-like_cat"/>
    <property type="match status" value="1"/>
</dbReference>
<feature type="domain" description="T6SS Phospholipase effector Tle1-like catalytic" evidence="1">
    <location>
        <begin position="9"/>
        <end position="324"/>
    </location>
</feature>
<dbReference type="HOGENOM" id="CLU_005049_0_3_1"/>
<dbReference type="OrthoDB" id="3162439at2759"/>
<dbReference type="PANTHER" id="PTHR33840">
    <property type="match status" value="1"/>
</dbReference>
<reference evidence="2" key="2">
    <citation type="submission" date="2014-02" db="EMBL/GenBank/DDBJ databases">
        <title>Complete DNA sequence of /Kuraishia capsulata/ illustrates novel genomic features among budding yeasts (/Saccharomycotina/).</title>
        <authorList>
            <person name="Morales L."/>
            <person name="Noel B."/>
            <person name="Porcel B."/>
            <person name="Marcet-Houben M."/>
            <person name="Hullo M-F."/>
            <person name="Sacerdot C."/>
            <person name="Tekaia F."/>
            <person name="Leh-Louis V."/>
            <person name="Despons L."/>
            <person name="Khanna V."/>
            <person name="Aury J-M."/>
            <person name="Barbe V."/>
            <person name="Couloux A."/>
            <person name="Labadie K."/>
            <person name="Pelletier E."/>
            <person name="Souciet J-L."/>
            <person name="Boekhout T."/>
            <person name="Gabaldon T."/>
            <person name="Wincker P."/>
            <person name="Dujon B."/>
        </authorList>
    </citation>
    <scope>NUCLEOTIDE SEQUENCE</scope>
    <source>
        <strain evidence="2">CBS 1993</strain>
    </source>
</reference>
<dbReference type="InterPro" id="IPR018712">
    <property type="entry name" value="Tle1-like_cat"/>
</dbReference>
<dbReference type="AlphaFoldDB" id="W6MNI9"/>
<evidence type="ECO:0000313" key="3">
    <source>
        <dbReference type="Proteomes" id="UP000019384"/>
    </source>
</evidence>
<sequence length="532" mass="61451">MTQYPAVSRNLILCFDGTHNQFESLPFTNVLKLFRMLEKDNDNQICYYQPGIGAAMTAEFGRLTEGAYLTKAYATGMEYIDTLIAYSLDAHIIDAYTWLMKFYKEGDKIYMFGFSRGAFTARVLAGMIERVGLLNSGLENMVSTAWKVHRTWEHDGQPDENYGSDEVANEFKTTFSRPNVCIHFMGLWDSINSVGIVRDRLFPYSSWSDTVKHVRHAVSMDERRGKFKQNLFVPISYTQPLYPLTCKQKVITCPRKRSQSFFQKLFGRDLSGSEHSMAVTDADHISTDLVELWFPGCHGDIGGAWPEDFNGQNMANVALRWMLASAIEFGVIFKKNAIHEFADQHPSLDSLLSCHHDPLWTFRNVPMNHPDADPWMTPHHHRHFVPTSEDDQKHTAAFPSSKTLDGPPAEPIKNFDSRGDDSFLRSLFWWLLEIIPIGVFIEDESQKWRRVYVPNLGRRRLIPQGAQAHWSFYWRRHYVSDYEGPDNLPKEIEEEWERLNLELQPSDKPSVSQSWSDIPDDLAKWLQLYPDI</sequence>
<organism evidence="2 3">
    <name type="scientific">Kuraishia capsulata CBS 1993</name>
    <dbReference type="NCBI Taxonomy" id="1382522"/>
    <lineage>
        <taxon>Eukaryota</taxon>
        <taxon>Fungi</taxon>
        <taxon>Dikarya</taxon>
        <taxon>Ascomycota</taxon>
        <taxon>Saccharomycotina</taxon>
        <taxon>Pichiomycetes</taxon>
        <taxon>Pichiales</taxon>
        <taxon>Pichiaceae</taxon>
        <taxon>Kuraishia</taxon>
    </lineage>
</organism>
<proteinExistence type="predicted"/>
<reference evidence="2" key="1">
    <citation type="submission" date="2013-12" db="EMBL/GenBank/DDBJ databases">
        <authorList>
            <person name="Genoscope - CEA"/>
        </authorList>
    </citation>
    <scope>NUCLEOTIDE SEQUENCE</scope>
    <source>
        <strain evidence="2">CBS 1993</strain>
    </source>
</reference>
<dbReference type="SUPFAM" id="SSF53474">
    <property type="entry name" value="alpha/beta-Hydrolases"/>
    <property type="match status" value="1"/>
</dbReference>
<gene>
    <name evidence="2" type="ORF">KUCA_T00002580001</name>
</gene>
<dbReference type="RefSeq" id="XP_022458609.1">
    <property type="nucleotide sequence ID" value="XM_022602845.1"/>
</dbReference>
<dbReference type="GeneID" id="34519997"/>
<dbReference type="EMBL" id="HG793127">
    <property type="protein sequence ID" value="CDK26607.1"/>
    <property type="molecule type" value="Genomic_DNA"/>
</dbReference>